<dbReference type="RefSeq" id="WP_262432011.1">
    <property type="nucleotide sequence ID" value="NZ_JACRTE010000006.1"/>
</dbReference>
<accession>A0A926FE15</accession>
<keyword evidence="2" id="KW-1185">Reference proteome</keyword>
<protein>
    <recommendedName>
        <fullName evidence="3">Glycoside hydrolase family 42 N-terminal domain-containing protein</fullName>
    </recommendedName>
</protein>
<comment type="caution">
    <text evidence="1">The sequence shown here is derived from an EMBL/GenBank/DDBJ whole genome shotgun (WGS) entry which is preliminary data.</text>
</comment>
<dbReference type="PANTHER" id="PTHR36447:SF2">
    <property type="entry name" value="BETA-GALACTOSIDASE YESZ"/>
    <property type="match status" value="1"/>
</dbReference>
<dbReference type="Gene3D" id="3.40.50.880">
    <property type="match status" value="1"/>
</dbReference>
<dbReference type="EMBL" id="JACRTE010000006">
    <property type="protein sequence ID" value="MBC8596545.1"/>
    <property type="molecule type" value="Genomic_DNA"/>
</dbReference>
<reference evidence="1" key="1">
    <citation type="submission" date="2020-08" db="EMBL/GenBank/DDBJ databases">
        <title>Genome public.</title>
        <authorList>
            <person name="Liu C."/>
            <person name="Sun Q."/>
        </authorList>
    </citation>
    <scope>NUCLEOTIDE SEQUENCE</scope>
    <source>
        <strain evidence="1">NSJ-50</strain>
    </source>
</reference>
<proteinExistence type="predicted"/>
<dbReference type="Proteomes" id="UP000647416">
    <property type="component" value="Unassembled WGS sequence"/>
</dbReference>
<sequence>MAYEFKNGILHKDGRAIMGFGVSYYPSFYPTKYPVPPTADRTGEMKKDLRLMHESGFHFLRAAALSDISLGKDGNVEISSPFIDDMAREAEKNDLGISIRLQGYVMNIRGNKDYLMINNDGEEMCKDWASFMHSTFFHDGILKDNYDCTKALAEHYLKFKSLISYQIYNEPHYPANGVFDYHPLAVDAYRKHLVKTGVLTKDEAKNYYPPKKRPQNKEKIEEWVRWRLFSMRALSDFLIKSSDASKDGAKDIETFTCMTVSSSGNNNADRGESFFEVCEGMDSISITLYTNFDGVDYFSAKHTINLSESAAALCGKHAWAAELDARTKMPSRKFYQSTYAIIGAGHKGICYYQWRGDCPRDGVLEGDVCGLLHTDGTKTDAFDRDIKLLKYLNGFSDKIVKCEKKRTHIAVLHSDYGYAYADALTDNLMGGVNIWQYITVSICKKLYQLGFNVDFVRASDLDKNVLDVKALYVPIKYMLSDVETEKIDAFAKNGAKVFFHDITGTFEAMCADGFWDWTNPPKNRAVDDFRGGMEIDDTVEMTGLIPFVETFDKNLFADVIECEEYKIVAFVSNHPTQKTIKSHKIKLNFGGKTAKFMTPFEEKELEITDGYVDLPDIDDGALMFVY</sequence>
<evidence type="ECO:0000313" key="2">
    <source>
        <dbReference type="Proteomes" id="UP000647416"/>
    </source>
</evidence>
<dbReference type="InterPro" id="IPR029062">
    <property type="entry name" value="Class_I_gatase-like"/>
</dbReference>
<dbReference type="AlphaFoldDB" id="A0A926FE15"/>
<dbReference type="InterPro" id="IPR017853">
    <property type="entry name" value="GH"/>
</dbReference>
<dbReference type="Gene3D" id="3.20.20.80">
    <property type="entry name" value="Glycosidases"/>
    <property type="match status" value="1"/>
</dbReference>
<dbReference type="CDD" id="cd03143">
    <property type="entry name" value="A4_beta-galactosidase_middle_domain"/>
    <property type="match status" value="1"/>
</dbReference>
<evidence type="ECO:0000313" key="1">
    <source>
        <dbReference type="EMBL" id="MBC8596545.1"/>
    </source>
</evidence>
<evidence type="ECO:0008006" key="3">
    <source>
        <dbReference type="Google" id="ProtNLM"/>
    </source>
</evidence>
<name>A0A926FE15_9FIRM</name>
<dbReference type="InterPro" id="IPR003476">
    <property type="entry name" value="Glyco_hydro_42"/>
</dbReference>
<dbReference type="GO" id="GO:0004565">
    <property type="term" value="F:beta-galactosidase activity"/>
    <property type="evidence" value="ECO:0007669"/>
    <property type="project" value="InterPro"/>
</dbReference>
<gene>
    <name evidence="1" type="ORF">H8706_06640</name>
</gene>
<dbReference type="SUPFAM" id="SSF51445">
    <property type="entry name" value="(Trans)glycosidases"/>
    <property type="match status" value="1"/>
</dbReference>
<organism evidence="1 2">
    <name type="scientific">Qingrenia yutianensis</name>
    <dbReference type="NCBI Taxonomy" id="2763676"/>
    <lineage>
        <taxon>Bacteria</taxon>
        <taxon>Bacillati</taxon>
        <taxon>Bacillota</taxon>
        <taxon>Clostridia</taxon>
        <taxon>Eubacteriales</taxon>
        <taxon>Oscillospiraceae</taxon>
        <taxon>Qingrenia</taxon>
    </lineage>
</organism>
<dbReference type="PANTHER" id="PTHR36447">
    <property type="entry name" value="BETA-GALACTOSIDASE GANA"/>
    <property type="match status" value="1"/>
</dbReference>
<dbReference type="GO" id="GO:0005975">
    <property type="term" value="P:carbohydrate metabolic process"/>
    <property type="evidence" value="ECO:0007669"/>
    <property type="project" value="InterPro"/>
</dbReference>